<name>A0A9D2M4E9_9FIRM</name>
<protein>
    <submittedName>
        <fullName evidence="1">Uncharacterized protein</fullName>
    </submittedName>
</protein>
<accession>A0A9D2M4E9</accession>
<feature type="non-terminal residue" evidence="1">
    <location>
        <position position="1"/>
    </location>
</feature>
<sequence length="104" mass="10992">SDSASRTRTVGKLGSVTLNASFKWYTQGLIAYVTCTSASSSYTKTNSSMIVNTSVTKTDEYVGLGKAYAKVEYSFHNPLTGGIGYTSGSFQITCTDTGSITDNA</sequence>
<gene>
    <name evidence="1" type="ORF">H9943_07175</name>
</gene>
<comment type="caution">
    <text evidence="1">The sequence shown here is derived from an EMBL/GenBank/DDBJ whole genome shotgun (WGS) entry which is preliminary data.</text>
</comment>
<evidence type="ECO:0000313" key="2">
    <source>
        <dbReference type="Proteomes" id="UP000824209"/>
    </source>
</evidence>
<evidence type="ECO:0000313" key="1">
    <source>
        <dbReference type="EMBL" id="HJB40163.1"/>
    </source>
</evidence>
<reference evidence="1" key="2">
    <citation type="submission" date="2021-04" db="EMBL/GenBank/DDBJ databases">
        <authorList>
            <person name="Gilroy R."/>
        </authorList>
    </citation>
    <scope>NUCLEOTIDE SEQUENCE</scope>
    <source>
        <strain evidence="1">ChiBcec8-14828</strain>
    </source>
</reference>
<dbReference type="AlphaFoldDB" id="A0A9D2M4E9"/>
<dbReference type="EMBL" id="DWYA01000059">
    <property type="protein sequence ID" value="HJB40163.1"/>
    <property type="molecule type" value="Genomic_DNA"/>
</dbReference>
<organism evidence="1 2">
    <name type="scientific">Candidatus Ruthenibacterium avium</name>
    <dbReference type="NCBI Taxonomy" id="2838751"/>
    <lineage>
        <taxon>Bacteria</taxon>
        <taxon>Bacillati</taxon>
        <taxon>Bacillota</taxon>
        <taxon>Clostridia</taxon>
        <taxon>Eubacteriales</taxon>
        <taxon>Oscillospiraceae</taxon>
        <taxon>Ruthenibacterium</taxon>
    </lineage>
</organism>
<dbReference type="Proteomes" id="UP000824209">
    <property type="component" value="Unassembled WGS sequence"/>
</dbReference>
<reference evidence="1" key="1">
    <citation type="journal article" date="2021" name="PeerJ">
        <title>Extensive microbial diversity within the chicken gut microbiome revealed by metagenomics and culture.</title>
        <authorList>
            <person name="Gilroy R."/>
            <person name="Ravi A."/>
            <person name="Getino M."/>
            <person name="Pursley I."/>
            <person name="Horton D.L."/>
            <person name="Alikhan N.F."/>
            <person name="Baker D."/>
            <person name="Gharbi K."/>
            <person name="Hall N."/>
            <person name="Watson M."/>
            <person name="Adriaenssens E.M."/>
            <person name="Foster-Nyarko E."/>
            <person name="Jarju S."/>
            <person name="Secka A."/>
            <person name="Antonio M."/>
            <person name="Oren A."/>
            <person name="Chaudhuri R.R."/>
            <person name="La Ragione R."/>
            <person name="Hildebrand F."/>
            <person name="Pallen M.J."/>
        </authorList>
    </citation>
    <scope>NUCLEOTIDE SEQUENCE</scope>
    <source>
        <strain evidence="1">ChiBcec8-14828</strain>
    </source>
</reference>
<proteinExistence type="predicted"/>